<feature type="region of interest" description="Disordered" evidence="22">
    <location>
        <begin position="450"/>
        <end position="489"/>
    </location>
</feature>
<dbReference type="Pfam" id="PF08263">
    <property type="entry name" value="LRRNT_2"/>
    <property type="match status" value="2"/>
</dbReference>
<gene>
    <name evidence="26" type="ORF">FCM35_KLT19074</name>
</gene>
<feature type="domain" description="Protein kinase" evidence="25">
    <location>
        <begin position="593"/>
        <end position="874"/>
    </location>
</feature>
<dbReference type="PROSITE" id="PS50011">
    <property type="entry name" value="PROTEIN_KINASE_DOM"/>
    <property type="match status" value="1"/>
</dbReference>
<sequence length="949" mass="102325">MPPLLFFSLVLSLLPILAKSTTDPGDYAILLAFQSSLDNPEILKWPSDSQDPCGPPKWPHVFCEGNRVSQIQIQNLGVAGTLPANFTQLSMLSNLGFQNNKFRGKLPSFRGLTNLKYAFLNGNQFDTIPLDFFGGLSSLLDLSLDENPLNQSTGGWTLPTDLTDSAELVNLTCSKCGLVGPIPDFLGSLSNLNVLQLSYNNLTGMIPSSFAGSNIKVLWLNNQGSSGLTGPVDVITQMPFLTDVWLHGNSFTGPIPDSIGALTALTRIWLNSNQFVGLIPSNLTSLPNLQDLQLDNNLLMGPIPSVKYNFTYSGNSFCASDPGVKCAPDVTSLLGFLHGLNYPTHLDSSWSGNDPCVGDWMGIICSSGKVAAINLPNLRLNGTISPSLGNLDSLVDIKLGGNNLTGQIPSNLSNLKSLKLVNLSSNNLAPPVPSFPNGVTLLVANNPLIDKASSPSPSTDSPNTPGTQITPNSNDNGNENGNRGTSKKSNNSAIIVPTVCASLIAISLAGFLFYYKGKRRKASTLMPETSIVVHPHDSSDPGSNSLKLAVANGSNAHTPRSEPHSSGHSNIHIIEAGNFIISVQVLLNATKNFSQKNILGRGGFGTVYKGELHDGTMIAVKRMEASVVTNKALDEFQAEIAMLTKVRHRNLVSILGFSMEGQERLLVYEFMPQGALSKHLFHWKPAGLNPLSLKRRLNIALDVARGMEYLHNLGQQSFIHRDLKSANILLGDDFRAKVSDFGLVKLAPDGKYSVATRLAGTFGYLAPEYAVTGKITTKADVFSYGVVLMELLTGLTALDESRVEETRYLASWFTQIRTDKQKLREAIDSTLDTSDEETFASICTVAELAGHCAAREPYQRPDMSHAVMVLVPLVEKWKPAKDESEEYLGIDLHLPLLQMVKGWQDADVSGTTASTDMSGTYSIVSLDSKGSIPSRPIGFAESFTSADGR</sequence>
<dbReference type="InterPro" id="IPR011009">
    <property type="entry name" value="Kinase-like_dom_sf"/>
</dbReference>
<dbReference type="EMBL" id="SWLB01000007">
    <property type="protein sequence ID" value="KAF3336488.1"/>
    <property type="molecule type" value="Genomic_DNA"/>
</dbReference>
<evidence type="ECO:0000256" key="15">
    <source>
        <dbReference type="ARBA" id="ARBA00023136"/>
    </source>
</evidence>
<dbReference type="Proteomes" id="UP000623129">
    <property type="component" value="Unassembled WGS sequence"/>
</dbReference>
<dbReference type="InterPro" id="IPR013210">
    <property type="entry name" value="LRR_N_plant-typ"/>
</dbReference>
<dbReference type="PROSITE" id="PS00108">
    <property type="entry name" value="PROTEIN_KINASE_ST"/>
    <property type="match status" value="1"/>
</dbReference>
<dbReference type="PROSITE" id="PS00107">
    <property type="entry name" value="PROTEIN_KINASE_ATP"/>
    <property type="match status" value="1"/>
</dbReference>
<dbReference type="FunFam" id="3.30.200.20:FF:000226">
    <property type="entry name" value="receptor protein kinase TMK1"/>
    <property type="match status" value="1"/>
</dbReference>
<keyword evidence="7" id="KW-0808">Transferase</keyword>
<dbReference type="InterPro" id="IPR017441">
    <property type="entry name" value="Protein_kinase_ATP_BS"/>
</dbReference>
<proteinExistence type="inferred from homology"/>
<dbReference type="InterPro" id="IPR000719">
    <property type="entry name" value="Prot_kinase_dom"/>
</dbReference>
<keyword evidence="8 23" id="KW-0812">Transmembrane</keyword>
<evidence type="ECO:0000256" key="22">
    <source>
        <dbReference type="SAM" id="MobiDB-lite"/>
    </source>
</evidence>
<evidence type="ECO:0000256" key="19">
    <source>
        <dbReference type="ARBA" id="ARBA00047899"/>
    </source>
</evidence>
<keyword evidence="9 24" id="KW-0732">Signal</keyword>
<dbReference type="FunFam" id="1.10.510.10:FF:000198">
    <property type="entry name" value="receptor protein kinase TMK1"/>
    <property type="match status" value="1"/>
</dbReference>
<evidence type="ECO:0000256" key="4">
    <source>
        <dbReference type="ARBA" id="ARBA00022475"/>
    </source>
</evidence>
<dbReference type="PANTHER" id="PTHR47986">
    <property type="entry name" value="OSJNBA0070M12.3 PROTEIN"/>
    <property type="match status" value="1"/>
</dbReference>
<dbReference type="SUPFAM" id="SSF56112">
    <property type="entry name" value="Protein kinase-like (PK-like)"/>
    <property type="match status" value="1"/>
</dbReference>
<keyword evidence="16" id="KW-1015">Disulfide bond</keyword>
<keyword evidence="18" id="KW-0325">Glycoprotein</keyword>
<evidence type="ECO:0000256" key="11">
    <source>
        <dbReference type="ARBA" id="ARBA00022741"/>
    </source>
</evidence>
<dbReference type="InterPro" id="IPR001245">
    <property type="entry name" value="Ser-Thr/Tyr_kinase_cat_dom"/>
</dbReference>
<dbReference type="CDD" id="cd14066">
    <property type="entry name" value="STKc_IRAK"/>
    <property type="match status" value="1"/>
</dbReference>
<protein>
    <recommendedName>
        <fullName evidence="3">non-specific serine/threonine protein kinase</fullName>
        <ecNumber evidence="3">2.7.11.1</ecNumber>
    </recommendedName>
</protein>
<evidence type="ECO:0000256" key="24">
    <source>
        <dbReference type="SAM" id="SignalP"/>
    </source>
</evidence>
<dbReference type="Gene3D" id="3.80.10.10">
    <property type="entry name" value="Ribonuclease Inhibitor"/>
    <property type="match status" value="2"/>
</dbReference>
<dbReference type="Gene3D" id="1.10.510.10">
    <property type="entry name" value="Transferase(Phosphotransferase) domain 1"/>
    <property type="match status" value="1"/>
</dbReference>
<evidence type="ECO:0000256" key="3">
    <source>
        <dbReference type="ARBA" id="ARBA00012513"/>
    </source>
</evidence>
<keyword evidence="27" id="KW-1185">Reference proteome</keyword>
<dbReference type="FunFam" id="3.80.10.10:FF:000190">
    <property type="entry name" value="Receptor-like kinase TMK4"/>
    <property type="match status" value="1"/>
</dbReference>
<keyword evidence="12 26" id="KW-0418">Kinase</keyword>
<evidence type="ECO:0000256" key="2">
    <source>
        <dbReference type="ARBA" id="ARBA00008684"/>
    </source>
</evidence>
<comment type="caution">
    <text evidence="26">The sequence shown here is derived from an EMBL/GenBank/DDBJ whole genome shotgun (WGS) entry which is preliminary data.</text>
</comment>
<keyword evidence="14 23" id="KW-1133">Transmembrane helix</keyword>
<dbReference type="SMART" id="SM00220">
    <property type="entry name" value="S_TKc"/>
    <property type="match status" value="1"/>
</dbReference>
<evidence type="ECO:0000256" key="5">
    <source>
        <dbReference type="ARBA" id="ARBA00022527"/>
    </source>
</evidence>
<dbReference type="InterPro" id="IPR003591">
    <property type="entry name" value="Leu-rich_rpt_typical-subtyp"/>
</dbReference>
<evidence type="ECO:0000256" key="17">
    <source>
        <dbReference type="ARBA" id="ARBA00023170"/>
    </source>
</evidence>
<keyword evidence="15 23" id="KW-0472">Membrane</keyword>
<comment type="catalytic activity">
    <reaction evidence="20">
        <text>L-seryl-[protein] + ATP = O-phospho-L-seryl-[protein] + ADP + H(+)</text>
        <dbReference type="Rhea" id="RHEA:17989"/>
        <dbReference type="Rhea" id="RHEA-COMP:9863"/>
        <dbReference type="Rhea" id="RHEA-COMP:11604"/>
        <dbReference type="ChEBI" id="CHEBI:15378"/>
        <dbReference type="ChEBI" id="CHEBI:29999"/>
        <dbReference type="ChEBI" id="CHEBI:30616"/>
        <dbReference type="ChEBI" id="CHEBI:83421"/>
        <dbReference type="ChEBI" id="CHEBI:456216"/>
        <dbReference type="EC" id="2.7.11.1"/>
    </reaction>
</comment>
<reference evidence="26" key="1">
    <citation type="submission" date="2020-01" db="EMBL/GenBank/DDBJ databases">
        <title>Genome sequence of Kobresia littledalei, the first chromosome-level genome in the family Cyperaceae.</title>
        <authorList>
            <person name="Qu G."/>
        </authorList>
    </citation>
    <scope>NUCLEOTIDE SEQUENCE</scope>
    <source>
        <strain evidence="26">C.B.Clarke</strain>
        <tissue evidence="26">Leaf</tissue>
    </source>
</reference>
<keyword evidence="17 26" id="KW-0675">Receptor</keyword>
<dbReference type="InterPro" id="IPR008271">
    <property type="entry name" value="Ser/Thr_kinase_AS"/>
</dbReference>
<dbReference type="SUPFAM" id="SSF52058">
    <property type="entry name" value="L domain-like"/>
    <property type="match status" value="2"/>
</dbReference>
<evidence type="ECO:0000256" key="8">
    <source>
        <dbReference type="ARBA" id="ARBA00022692"/>
    </source>
</evidence>
<dbReference type="InterPro" id="IPR001611">
    <property type="entry name" value="Leu-rich_rpt"/>
</dbReference>
<dbReference type="GO" id="GO:0005886">
    <property type="term" value="C:plasma membrane"/>
    <property type="evidence" value="ECO:0007669"/>
    <property type="project" value="UniProtKB-SubCell"/>
</dbReference>
<evidence type="ECO:0000256" key="9">
    <source>
        <dbReference type="ARBA" id="ARBA00022729"/>
    </source>
</evidence>
<name>A0A833RJ77_9POAL</name>
<evidence type="ECO:0000256" key="13">
    <source>
        <dbReference type="ARBA" id="ARBA00022840"/>
    </source>
</evidence>
<evidence type="ECO:0000313" key="27">
    <source>
        <dbReference type="Proteomes" id="UP000623129"/>
    </source>
</evidence>
<comment type="similarity">
    <text evidence="2">Belongs to the protein kinase superfamily. Ser/Thr protein kinase family.</text>
</comment>
<feature type="chain" id="PRO_5032490502" description="non-specific serine/threonine protein kinase" evidence="24">
    <location>
        <begin position="21"/>
        <end position="949"/>
    </location>
</feature>
<evidence type="ECO:0000256" key="6">
    <source>
        <dbReference type="ARBA" id="ARBA00022614"/>
    </source>
</evidence>
<evidence type="ECO:0000313" key="26">
    <source>
        <dbReference type="EMBL" id="KAF3336488.1"/>
    </source>
</evidence>
<feature type="binding site" evidence="21">
    <location>
        <position position="621"/>
    </location>
    <ligand>
        <name>ATP</name>
        <dbReference type="ChEBI" id="CHEBI:30616"/>
    </ligand>
</feature>
<dbReference type="FunFam" id="3.80.10.10:FF:000129">
    <property type="entry name" value="Leucine-rich repeat receptor-like kinase"/>
    <property type="match status" value="1"/>
</dbReference>
<keyword evidence="11 21" id="KW-0547">Nucleotide-binding</keyword>
<dbReference type="Gene3D" id="3.30.200.20">
    <property type="entry name" value="Phosphorylase Kinase, domain 1"/>
    <property type="match status" value="1"/>
</dbReference>
<dbReference type="InterPro" id="IPR052422">
    <property type="entry name" value="Auxin_Ser/Thr_Kinase"/>
</dbReference>
<keyword evidence="13 21" id="KW-0067">ATP-binding</keyword>
<dbReference type="PANTHER" id="PTHR47986:SF1">
    <property type="entry name" value="OS04G0685900 PROTEIN"/>
    <property type="match status" value="1"/>
</dbReference>
<evidence type="ECO:0000256" key="7">
    <source>
        <dbReference type="ARBA" id="ARBA00022679"/>
    </source>
</evidence>
<keyword evidence="5" id="KW-0723">Serine/threonine-protein kinase</keyword>
<evidence type="ECO:0000256" key="1">
    <source>
        <dbReference type="ARBA" id="ARBA00004162"/>
    </source>
</evidence>
<dbReference type="EC" id="2.7.11.1" evidence="3"/>
<evidence type="ECO:0000256" key="12">
    <source>
        <dbReference type="ARBA" id="ARBA00022777"/>
    </source>
</evidence>
<comment type="subcellular location">
    <subcellularLocation>
        <location evidence="1">Cell membrane</location>
        <topology evidence="1">Single-pass membrane protein</topology>
    </subcellularLocation>
</comment>
<comment type="catalytic activity">
    <reaction evidence="19">
        <text>L-threonyl-[protein] + ATP = O-phospho-L-threonyl-[protein] + ADP + H(+)</text>
        <dbReference type="Rhea" id="RHEA:46608"/>
        <dbReference type="Rhea" id="RHEA-COMP:11060"/>
        <dbReference type="Rhea" id="RHEA-COMP:11605"/>
        <dbReference type="ChEBI" id="CHEBI:15378"/>
        <dbReference type="ChEBI" id="CHEBI:30013"/>
        <dbReference type="ChEBI" id="CHEBI:30616"/>
        <dbReference type="ChEBI" id="CHEBI:61977"/>
        <dbReference type="ChEBI" id="CHEBI:456216"/>
        <dbReference type="EC" id="2.7.11.1"/>
    </reaction>
</comment>
<evidence type="ECO:0000256" key="23">
    <source>
        <dbReference type="SAM" id="Phobius"/>
    </source>
</evidence>
<dbReference type="AlphaFoldDB" id="A0A833RJ77"/>
<keyword evidence="4" id="KW-1003">Cell membrane</keyword>
<dbReference type="OrthoDB" id="2018786at2759"/>
<dbReference type="Pfam" id="PF00560">
    <property type="entry name" value="LRR_1"/>
    <property type="match status" value="2"/>
</dbReference>
<keyword evidence="10" id="KW-0677">Repeat</keyword>
<evidence type="ECO:0000256" key="21">
    <source>
        <dbReference type="PROSITE-ProRule" id="PRU10141"/>
    </source>
</evidence>
<organism evidence="26 27">
    <name type="scientific">Carex littledalei</name>
    <dbReference type="NCBI Taxonomy" id="544730"/>
    <lineage>
        <taxon>Eukaryota</taxon>
        <taxon>Viridiplantae</taxon>
        <taxon>Streptophyta</taxon>
        <taxon>Embryophyta</taxon>
        <taxon>Tracheophyta</taxon>
        <taxon>Spermatophyta</taxon>
        <taxon>Magnoliopsida</taxon>
        <taxon>Liliopsida</taxon>
        <taxon>Poales</taxon>
        <taxon>Cyperaceae</taxon>
        <taxon>Cyperoideae</taxon>
        <taxon>Cariceae</taxon>
        <taxon>Carex</taxon>
        <taxon>Carex subgen. Euthyceras</taxon>
    </lineage>
</organism>
<dbReference type="GO" id="GO:0005524">
    <property type="term" value="F:ATP binding"/>
    <property type="evidence" value="ECO:0007669"/>
    <property type="project" value="UniProtKB-UniRule"/>
</dbReference>
<feature type="compositionally biased region" description="Polar residues" evidence="22">
    <location>
        <begin position="540"/>
        <end position="558"/>
    </location>
</feature>
<dbReference type="Pfam" id="PF07714">
    <property type="entry name" value="PK_Tyr_Ser-Thr"/>
    <property type="match status" value="1"/>
</dbReference>
<evidence type="ECO:0000256" key="18">
    <source>
        <dbReference type="ARBA" id="ARBA00023180"/>
    </source>
</evidence>
<feature type="signal peptide" evidence="24">
    <location>
        <begin position="1"/>
        <end position="20"/>
    </location>
</feature>
<evidence type="ECO:0000256" key="14">
    <source>
        <dbReference type="ARBA" id="ARBA00022989"/>
    </source>
</evidence>
<dbReference type="InterPro" id="IPR032675">
    <property type="entry name" value="LRR_dom_sf"/>
</dbReference>
<dbReference type="GO" id="GO:0004674">
    <property type="term" value="F:protein serine/threonine kinase activity"/>
    <property type="evidence" value="ECO:0007669"/>
    <property type="project" value="UniProtKB-KW"/>
</dbReference>
<evidence type="ECO:0000256" key="10">
    <source>
        <dbReference type="ARBA" id="ARBA00022737"/>
    </source>
</evidence>
<keyword evidence="6" id="KW-0433">Leucine-rich repeat</keyword>
<evidence type="ECO:0000259" key="25">
    <source>
        <dbReference type="PROSITE" id="PS50011"/>
    </source>
</evidence>
<feature type="region of interest" description="Disordered" evidence="22">
    <location>
        <begin position="533"/>
        <end position="568"/>
    </location>
</feature>
<accession>A0A833RJ77</accession>
<feature type="compositionally biased region" description="Low complexity" evidence="22">
    <location>
        <begin position="453"/>
        <end position="484"/>
    </location>
</feature>
<evidence type="ECO:0000256" key="16">
    <source>
        <dbReference type="ARBA" id="ARBA00023157"/>
    </source>
</evidence>
<evidence type="ECO:0000256" key="20">
    <source>
        <dbReference type="ARBA" id="ARBA00048679"/>
    </source>
</evidence>
<dbReference type="SMART" id="SM00369">
    <property type="entry name" value="LRR_TYP"/>
    <property type="match status" value="5"/>
</dbReference>
<feature type="transmembrane region" description="Helical" evidence="23">
    <location>
        <begin position="494"/>
        <end position="515"/>
    </location>
</feature>